<dbReference type="GO" id="GO:0003924">
    <property type="term" value="F:GTPase activity"/>
    <property type="evidence" value="ECO:0007669"/>
    <property type="project" value="UniProtKB-UniRule"/>
</dbReference>
<reference evidence="5 6" key="1">
    <citation type="submission" date="2019-04" db="EMBL/GenBank/DDBJ databases">
        <authorList>
            <person name="Van Vliet M D."/>
        </authorList>
    </citation>
    <scope>NUCLEOTIDE SEQUENCE [LARGE SCALE GENOMIC DNA]</scope>
    <source>
        <strain evidence="5 6">F1</strain>
    </source>
</reference>
<dbReference type="NCBIfam" id="TIGR01394">
    <property type="entry name" value="TypA_BipA"/>
    <property type="match status" value="1"/>
</dbReference>
<dbReference type="PRINTS" id="PR00315">
    <property type="entry name" value="ELONGATNFCT"/>
</dbReference>
<dbReference type="Pfam" id="PF21018">
    <property type="entry name" value="BipA_C"/>
    <property type="match status" value="1"/>
</dbReference>
<dbReference type="FunFam" id="3.40.50.300:FF:000055">
    <property type="entry name" value="GTP-binding protein TypA"/>
    <property type="match status" value="1"/>
</dbReference>
<dbReference type="NCBIfam" id="TIGR00231">
    <property type="entry name" value="small_GTP"/>
    <property type="match status" value="1"/>
</dbReference>
<dbReference type="Pfam" id="PF00679">
    <property type="entry name" value="EFG_C"/>
    <property type="match status" value="1"/>
</dbReference>
<dbReference type="EMBL" id="CAAHFG010000002">
    <property type="protein sequence ID" value="VGO14705.1"/>
    <property type="molecule type" value="Genomic_DNA"/>
</dbReference>
<dbReference type="InterPro" id="IPR047041">
    <property type="entry name" value="BipA_GTP-bd_dom"/>
</dbReference>
<dbReference type="GO" id="GO:0000027">
    <property type="term" value="P:ribosomal large subunit assembly"/>
    <property type="evidence" value="ECO:0007669"/>
    <property type="project" value="UniProtKB-UniRule"/>
</dbReference>
<comment type="subunit">
    <text evidence="3">Monomer.</text>
</comment>
<evidence type="ECO:0000259" key="4">
    <source>
        <dbReference type="PROSITE" id="PS51722"/>
    </source>
</evidence>
<keyword evidence="3" id="KW-0699">rRNA-binding</keyword>
<dbReference type="CDD" id="cd01891">
    <property type="entry name" value="TypA_BipA"/>
    <property type="match status" value="1"/>
</dbReference>
<dbReference type="Gene3D" id="2.40.30.10">
    <property type="entry name" value="Translation factors"/>
    <property type="match status" value="1"/>
</dbReference>
<dbReference type="Gene3D" id="2.40.50.250">
    <property type="entry name" value="bipa protein"/>
    <property type="match status" value="1"/>
</dbReference>
<keyword evidence="6" id="KW-1185">Reference proteome</keyword>
<dbReference type="InterPro" id="IPR000795">
    <property type="entry name" value="T_Tr_GTP-bd_dom"/>
</dbReference>
<gene>
    <name evidence="5" type="primary">typA</name>
    <name evidence="3" type="synonym">bipA</name>
    <name evidence="5" type="ORF">PDESU_03273</name>
</gene>
<dbReference type="PROSITE" id="PS00301">
    <property type="entry name" value="G_TR_1"/>
    <property type="match status" value="1"/>
</dbReference>
<dbReference type="CDD" id="cd16263">
    <property type="entry name" value="BipA_III"/>
    <property type="match status" value="1"/>
</dbReference>
<evidence type="ECO:0000256" key="2">
    <source>
        <dbReference type="ARBA" id="ARBA00048548"/>
    </source>
</evidence>
<feature type="domain" description="Tr-type G" evidence="4">
    <location>
        <begin position="65"/>
        <end position="260"/>
    </location>
</feature>
<keyword evidence="3" id="KW-0690">Ribosome biogenesis</keyword>
<sequence length="664" mass="74923">MLTAVNITATFAVELRVDWVEQSEMERVAFRGESYIFAPHFITRYRITNNNLPEPRLRRRLRMAQEIRNIAIIAHVDHGKTTLVDEIIKQAELFRDNEDMQECLLDSNDLERERGITILSKNISVNYKGVKVNVIDTPGHSDFGGQVERVLNLADGVLLLVDAAEGPMPQTRFVLDKALELDLKPVVIINKIDKPDARPDVIHDLVFDLFVELEANDDQLDFPMLYCSGKDGWADTVLDGPRDSMLPLMDAVLEHIPAPKVNEGPVQMQVTSIDYNDYVGRIGVGRVYRGTLNTKQPLMHIRRDGTLEQTRIKKLFTFEGLGRNEVEEVPCGDLCAIVGIPDIDIGDCITDFETPESLPPIHIDEPTLSMTFSVNDSPFYGQDGKYVTSRHLRERLLKETERDVALRVEETGGDSFRVSGRGVLHLSILIETMRREGFEMSVAQPQVIFKEKHGKKEEPIEILHIDVPDEFAGKVIELAGTRKGEMVDMDQHGLRKTIRFQIPTRGLIGLRSRMLTASAGEAIVTHRFLQYEPHKGAIQQRNNGVLISQGKGAAVAFAIDGLQQRGIFFVNPGEECYEGMIVAEHCLDKDLVVNMQKAKQLTNVRASGTDRAMKIAPAQVKSLEEALEYIAADELVEITPHNIRMRKKMLTENERKRFSRQKES</sequence>
<dbReference type="GO" id="GO:0000049">
    <property type="term" value="F:tRNA binding"/>
    <property type="evidence" value="ECO:0007669"/>
    <property type="project" value="UniProtKB-KW"/>
</dbReference>
<dbReference type="InterPro" id="IPR009000">
    <property type="entry name" value="Transl_B-barrel_sf"/>
</dbReference>
<dbReference type="InterPro" id="IPR004161">
    <property type="entry name" value="EFTu-like_2"/>
</dbReference>
<organism evidence="5 6">
    <name type="scientific">Pontiella desulfatans</name>
    <dbReference type="NCBI Taxonomy" id="2750659"/>
    <lineage>
        <taxon>Bacteria</taxon>
        <taxon>Pseudomonadati</taxon>
        <taxon>Kiritimatiellota</taxon>
        <taxon>Kiritimatiellia</taxon>
        <taxon>Kiritimatiellales</taxon>
        <taxon>Pontiellaceae</taxon>
        <taxon>Pontiella</taxon>
    </lineage>
</organism>
<dbReference type="GO" id="GO:0005829">
    <property type="term" value="C:cytosol"/>
    <property type="evidence" value="ECO:0007669"/>
    <property type="project" value="TreeGrafter"/>
</dbReference>
<dbReference type="Pfam" id="PF03144">
    <property type="entry name" value="GTP_EFTU_D2"/>
    <property type="match status" value="1"/>
</dbReference>
<comment type="subcellular location">
    <subcellularLocation>
        <location evidence="3">Cytoplasm</location>
    </subcellularLocation>
    <text evidence="3">Binds to ribosomes.</text>
</comment>
<dbReference type="InterPro" id="IPR031157">
    <property type="entry name" value="G_TR_CS"/>
</dbReference>
<dbReference type="Proteomes" id="UP000366872">
    <property type="component" value="Unassembled WGS sequence"/>
</dbReference>
<dbReference type="FunFam" id="3.30.70.240:FF:000002">
    <property type="entry name" value="GTP-binding protein TypA"/>
    <property type="match status" value="1"/>
</dbReference>
<dbReference type="SMART" id="SM00838">
    <property type="entry name" value="EFG_C"/>
    <property type="match status" value="1"/>
</dbReference>
<dbReference type="Gene3D" id="3.40.50.300">
    <property type="entry name" value="P-loop containing nucleotide triphosphate hydrolases"/>
    <property type="match status" value="1"/>
</dbReference>
<dbReference type="FunFam" id="3.30.70.870:FF:000003">
    <property type="entry name" value="GTP-binding protein TypA"/>
    <property type="match status" value="1"/>
</dbReference>
<dbReference type="InterPro" id="IPR048876">
    <property type="entry name" value="BipA_C"/>
</dbReference>
<dbReference type="CDD" id="cd03691">
    <property type="entry name" value="BipA_TypA_II"/>
    <property type="match status" value="1"/>
</dbReference>
<dbReference type="InterPro" id="IPR035651">
    <property type="entry name" value="BipA_V"/>
</dbReference>
<comment type="function">
    <text evidence="3">A 50S ribosomal subunit assembly protein with GTPase activity, required for 50S subunit assembly at low temperatures, may also play a role in translation. Binds GTP and analogs. Binds the 70S ribosome between the 30S and 50S subunits, in a similar position as ribosome-bound EF-G; it contacts a number of ribosomal proteins, both rRNAs and the A-site tRNA.</text>
</comment>
<dbReference type="Pfam" id="PF00009">
    <property type="entry name" value="GTP_EFTU"/>
    <property type="match status" value="1"/>
</dbReference>
<evidence type="ECO:0000256" key="1">
    <source>
        <dbReference type="ARBA" id="ARBA00023134"/>
    </source>
</evidence>
<keyword evidence="1 3" id="KW-0342">GTP-binding</keyword>
<dbReference type="GO" id="GO:1990904">
    <property type="term" value="C:ribonucleoprotein complex"/>
    <property type="evidence" value="ECO:0007669"/>
    <property type="project" value="TreeGrafter"/>
</dbReference>
<dbReference type="PANTHER" id="PTHR42908:SF8">
    <property type="entry name" value="TR-TYPE G DOMAIN-CONTAINING PROTEIN"/>
    <property type="match status" value="1"/>
</dbReference>
<dbReference type="InterPro" id="IPR000640">
    <property type="entry name" value="EFG_V-like"/>
</dbReference>
<keyword evidence="3" id="KW-0378">Hydrolase</keyword>
<feature type="binding site" evidence="3">
    <location>
        <begin position="190"/>
        <end position="193"/>
    </location>
    <ligand>
        <name>GTP</name>
        <dbReference type="ChEBI" id="CHEBI:37565"/>
    </ligand>
</feature>
<feature type="binding site" evidence="3">
    <location>
        <begin position="77"/>
        <end position="82"/>
    </location>
    <ligand>
        <name>GTP</name>
        <dbReference type="ChEBI" id="CHEBI:37565"/>
    </ligand>
</feature>
<proteinExistence type="inferred from homology"/>
<name>A0A6C2U482_PONDE</name>
<dbReference type="FunFam" id="2.40.50.250:FF:000001">
    <property type="entry name" value="GTP-binding protein TypA"/>
    <property type="match status" value="1"/>
</dbReference>
<comment type="catalytic activity">
    <reaction evidence="2 3">
        <text>GTP + H2O = GDP + phosphate + H(+)</text>
        <dbReference type="Rhea" id="RHEA:19669"/>
        <dbReference type="ChEBI" id="CHEBI:15377"/>
        <dbReference type="ChEBI" id="CHEBI:15378"/>
        <dbReference type="ChEBI" id="CHEBI:37565"/>
        <dbReference type="ChEBI" id="CHEBI:43474"/>
        <dbReference type="ChEBI" id="CHEBI:58189"/>
    </reaction>
</comment>
<evidence type="ECO:0000256" key="3">
    <source>
        <dbReference type="HAMAP-Rule" id="MF_00849"/>
    </source>
</evidence>
<dbReference type="GO" id="GO:0009409">
    <property type="term" value="P:response to cold"/>
    <property type="evidence" value="ECO:0007669"/>
    <property type="project" value="UniProtKB-ARBA"/>
</dbReference>
<keyword evidence="3" id="KW-0820">tRNA-binding</keyword>
<dbReference type="HAMAP" id="MF_00849">
    <property type="entry name" value="BipA"/>
    <property type="match status" value="1"/>
</dbReference>
<dbReference type="EC" id="3.6.5.-" evidence="3"/>
<dbReference type="InterPro" id="IPR042116">
    <property type="entry name" value="TypA/BipA_C"/>
</dbReference>
<dbReference type="GO" id="GO:0019843">
    <property type="term" value="F:rRNA binding"/>
    <property type="evidence" value="ECO:0007669"/>
    <property type="project" value="UniProtKB-KW"/>
</dbReference>
<dbReference type="PROSITE" id="PS51722">
    <property type="entry name" value="G_TR_2"/>
    <property type="match status" value="1"/>
</dbReference>
<dbReference type="Gene3D" id="3.30.70.240">
    <property type="match status" value="1"/>
</dbReference>
<dbReference type="InterPro" id="IPR027417">
    <property type="entry name" value="P-loop_NTPase"/>
</dbReference>
<evidence type="ECO:0000313" key="6">
    <source>
        <dbReference type="Proteomes" id="UP000366872"/>
    </source>
</evidence>
<dbReference type="GO" id="GO:0010467">
    <property type="term" value="P:gene expression"/>
    <property type="evidence" value="ECO:0007669"/>
    <property type="project" value="UniProtKB-ARBA"/>
</dbReference>
<keyword evidence="3" id="KW-0547">Nucleotide-binding</keyword>
<dbReference type="FunFam" id="2.40.30.10:FF:000016">
    <property type="entry name" value="GTP-binding protein TypA"/>
    <property type="match status" value="1"/>
</dbReference>
<comment type="similarity">
    <text evidence="3">Belongs to the TRAFAC class translation factor GTPase superfamily. Classic translation factor GTPase family. BipA subfamily.</text>
</comment>
<dbReference type="InterPro" id="IPR047043">
    <property type="entry name" value="BipA_III"/>
</dbReference>
<dbReference type="InterPro" id="IPR005225">
    <property type="entry name" value="Small_GTP-bd"/>
</dbReference>
<dbReference type="GO" id="GO:0005525">
    <property type="term" value="F:GTP binding"/>
    <property type="evidence" value="ECO:0007669"/>
    <property type="project" value="UniProtKB-UniRule"/>
</dbReference>
<dbReference type="InterPro" id="IPR047042">
    <property type="entry name" value="BipA_II"/>
</dbReference>
<protein>
    <recommendedName>
        <fullName evidence="3">Large ribosomal subunit assembly factor BipA</fullName>
        <ecNumber evidence="3">3.6.5.-</ecNumber>
    </recommendedName>
    <alternativeName>
        <fullName evidence="3">GTP-binding protein BipA</fullName>
    </alternativeName>
</protein>
<evidence type="ECO:0000313" key="5">
    <source>
        <dbReference type="EMBL" id="VGO14705.1"/>
    </source>
</evidence>
<dbReference type="PANTHER" id="PTHR42908">
    <property type="entry name" value="TRANSLATION ELONGATION FACTOR-RELATED"/>
    <property type="match status" value="1"/>
</dbReference>
<dbReference type="InterPro" id="IPR035647">
    <property type="entry name" value="EFG_III/V"/>
</dbReference>
<dbReference type="AlphaFoldDB" id="A0A6C2U482"/>
<dbReference type="CDD" id="cd03710">
    <property type="entry name" value="BipA_TypA_C"/>
    <property type="match status" value="1"/>
</dbReference>
<dbReference type="SUPFAM" id="SSF54980">
    <property type="entry name" value="EF-G C-terminal domain-like"/>
    <property type="match status" value="2"/>
</dbReference>
<keyword evidence="3" id="KW-0694">RNA-binding</keyword>
<keyword evidence="3" id="KW-0963">Cytoplasm</keyword>
<dbReference type="Gene3D" id="3.30.70.870">
    <property type="entry name" value="Elongation Factor G (Translational Gtpase), domain 3"/>
    <property type="match status" value="1"/>
</dbReference>
<dbReference type="InterPro" id="IPR006298">
    <property type="entry name" value="BipA"/>
</dbReference>
<dbReference type="GO" id="GO:0043022">
    <property type="term" value="F:ribosome binding"/>
    <property type="evidence" value="ECO:0007669"/>
    <property type="project" value="UniProtKB-UniRule"/>
</dbReference>
<accession>A0A6C2U482</accession>
<dbReference type="SUPFAM" id="SSF50447">
    <property type="entry name" value="Translation proteins"/>
    <property type="match status" value="1"/>
</dbReference>
<dbReference type="SUPFAM" id="SSF52540">
    <property type="entry name" value="P-loop containing nucleoside triphosphate hydrolases"/>
    <property type="match status" value="1"/>
</dbReference>